<organism evidence="2 3">
    <name type="scientific">Carnegiea gigantea</name>
    <dbReference type="NCBI Taxonomy" id="171969"/>
    <lineage>
        <taxon>Eukaryota</taxon>
        <taxon>Viridiplantae</taxon>
        <taxon>Streptophyta</taxon>
        <taxon>Embryophyta</taxon>
        <taxon>Tracheophyta</taxon>
        <taxon>Spermatophyta</taxon>
        <taxon>Magnoliopsida</taxon>
        <taxon>eudicotyledons</taxon>
        <taxon>Gunneridae</taxon>
        <taxon>Pentapetalae</taxon>
        <taxon>Caryophyllales</taxon>
        <taxon>Cactineae</taxon>
        <taxon>Cactaceae</taxon>
        <taxon>Cactoideae</taxon>
        <taxon>Echinocereeae</taxon>
        <taxon>Carnegiea</taxon>
    </lineage>
</organism>
<evidence type="ECO:0000256" key="1">
    <source>
        <dbReference type="SAM" id="MobiDB-lite"/>
    </source>
</evidence>
<protein>
    <submittedName>
        <fullName evidence="2">Uncharacterized protein</fullName>
    </submittedName>
</protein>
<name>A0A9Q1JLP1_9CARY</name>
<dbReference type="AlphaFoldDB" id="A0A9Q1JLP1"/>
<proteinExistence type="predicted"/>
<dbReference type="Proteomes" id="UP001153076">
    <property type="component" value="Unassembled WGS sequence"/>
</dbReference>
<feature type="compositionally biased region" description="Basic and acidic residues" evidence="1">
    <location>
        <begin position="72"/>
        <end position="83"/>
    </location>
</feature>
<evidence type="ECO:0000313" key="3">
    <source>
        <dbReference type="Proteomes" id="UP001153076"/>
    </source>
</evidence>
<dbReference type="EMBL" id="JAKOGI010001549">
    <property type="protein sequence ID" value="KAJ8425076.1"/>
    <property type="molecule type" value="Genomic_DNA"/>
</dbReference>
<comment type="caution">
    <text evidence="2">The sequence shown here is derived from an EMBL/GenBank/DDBJ whole genome shotgun (WGS) entry which is preliminary data.</text>
</comment>
<evidence type="ECO:0000313" key="2">
    <source>
        <dbReference type="EMBL" id="KAJ8425076.1"/>
    </source>
</evidence>
<reference evidence="2" key="1">
    <citation type="submission" date="2022-04" db="EMBL/GenBank/DDBJ databases">
        <title>Carnegiea gigantea Genome sequencing and assembly v2.</title>
        <authorList>
            <person name="Copetti D."/>
            <person name="Sanderson M.J."/>
            <person name="Burquez A."/>
            <person name="Wojciechowski M.F."/>
        </authorList>
    </citation>
    <scope>NUCLEOTIDE SEQUENCE</scope>
    <source>
        <strain evidence="2">SGP5-SGP5p</strain>
        <tissue evidence="2">Aerial part</tissue>
    </source>
</reference>
<gene>
    <name evidence="2" type="ORF">Cgig2_028793</name>
</gene>
<sequence>MGESHIGLGVFQHGGHIKAWCRTELWSDAPLYPKWTEPHNDSQHRKPLSNITWPPGVRIRKDLYQPIFTGSPRHDRAEGDKGDKRGKHKAPPKQRREQCNPSLDNGLKVDSHGLKIPGHRRHVQLAGKRVKENKGRVLDFLLCVNDGQVCLRAGNALLNFLNPENDIYASQRK</sequence>
<feature type="compositionally biased region" description="Basic residues" evidence="1">
    <location>
        <begin position="84"/>
        <end position="93"/>
    </location>
</feature>
<keyword evidence="3" id="KW-1185">Reference proteome</keyword>
<feature type="region of interest" description="Disordered" evidence="1">
    <location>
        <begin position="64"/>
        <end position="114"/>
    </location>
</feature>
<accession>A0A9Q1JLP1</accession>